<reference evidence="1 2" key="1">
    <citation type="submission" date="2019-07" db="EMBL/GenBank/DDBJ databases">
        <title>Whole genome shotgun sequence of Chryseobacterium lathyri NBRC 105250.</title>
        <authorList>
            <person name="Hosoyama A."/>
            <person name="Uohara A."/>
            <person name="Ohji S."/>
            <person name="Ichikawa N."/>
        </authorList>
    </citation>
    <scope>NUCLEOTIDE SEQUENCE [LARGE SCALE GENOMIC DNA]</scope>
    <source>
        <strain evidence="1 2">NBRC 105250</strain>
    </source>
</reference>
<name>A0A511Y8P2_9FLAO</name>
<gene>
    <name evidence="1" type="ORF">CLA01_16430</name>
</gene>
<organism evidence="1 2">
    <name type="scientific">Chryseobacterium lathyri</name>
    <dbReference type="NCBI Taxonomy" id="395933"/>
    <lineage>
        <taxon>Bacteria</taxon>
        <taxon>Pseudomonadati</taxon>
        <taxon>Bacteroidota</taxon>
        <taxon>Flavobacteriia</taxon>
        <taxon>Flavobacteriales</taxon>
        <taxon>Weeksellaceae</taxon>
        <taxon>Chryseobacterium group</taxon>
        <taxon>Chryseobacterium</taxon>
    </lineage>
</organism>
<comment type="caution">
    <text evidence="1">The sequence shown here is derived from an EMBL/GenBank/DDBJ whole genome shotgun (WGS) entry which is preliminary data.</text>
</comment>
<evidence type="ECO:0000313" key="1">
    <source>
        <dbReference type="EMBL" id="GEN71571.1"/>
    </source>
</evidence>
<proteinExistence type="predicted"/>
<dbReference type="EMBL" id="BJYI01000005">
    <property type="protein sequence ID" value="GEN71571.1"/>
    <property type="molecule type" value="Genomic_DNA"/>
</dbReference>
<dbReference type="RefSeq" id="WP_111954849.1">
    <property type="nucleotide sequence ID" value="NZ_BJYI01000005.1"/>
</dbReference>
<dbReference type="AlphaFoldDB" id="A0A511Y8P2"/>
<dbReference type="OrthoDB" id="1053324at2"/>
<accession>A0A511Y8P2</accession>
<protein>
    <recommendedName>
        <fullName evidence="3">Nucleotidyltransferase</fullName>
    </recommendedName>
</protein>
<evidence type="ECO:0008006" key="3">
    <source>
        <dbReference type="Google" id="ProtNLM"/>
    </source>
</evidence>
<sequence>MNKTLLEIIAEMFGIKEQNGYLQQLSSTSKVSVWRNLLESVAFAIFIFQQAANLHMKEIDNKIANQKVPRLPWYRDLALAFQYGFDWLEELDGFSPTYEDNGVQVEATQQQVEASKIIKYVAVTRSRSNTGKIKISMKIAGENTDEVLSDEKAQAFKKYIEETQCTGDDIVIVNFLPDILKSDLKICYDPLILLPNGMSIMTGRFPVQDTINRFLLNLPFNGEFSVQAFLEAIKATEGVIDLDELNIQSKWIEPGVGYGQFQPIEISKIPKSGRFKIEDWSGITYINYTAQE</sequence>
<evidence type="ECO:0000313" key="2">
    <source>
        <dbReference type="Proteomes" id="UP000321150"/>
    </source>
</evidence>
<dbReference type="Proteomes" id="UP000321150">
    <property type="component" value="Unassembled WGS sequence"/>
</dbReference>